<protein>
    <recommendedName>
        <fullName evidence="3">N-acetyltransferase domain-containing protein</fullName>
    </recommendedName>
</protein>
<dbReference type="Gene3D" id="3.40.630.30">
    <property type="match status" value="1"/>
</dbReference>
<name>A0A9W5TZ86_9BACI</name>
<keyword evidence="2" id="KW-1185">Reference proteome</keyword>
<sequence length="64" mass="7448">MIFLVEGLEFANHRYSPEKITLSVATFNQRAIKAYEKTGFKPIGTFMQETNGSKYEFLKMVYEC</sequence>
<gene>
    <name evidence="1" type="ORF">GCM10011409_24690</name>
</gene>
<accession>A0A9W5TZ86</accession>
<dbReference type="InterPro" id="IPR016181">
    <property type="entry name" value="Acyl_CoA_acyltransferase"/>
</dbReference>
<dbReference type="EMBL" id="BMJD01000019">
    <property type="protein sequence ID" value="GGB46182.1"/>
    <property type="molecule type" value="Genomic_DNA"/>
</dbReference>
<dbReference type="SUPFAM" id="SSF55729">
    <property type="entry name" value="Acyl-CoA N-acyltransferases (Nat)"/>
    <property type="match status" value="1"/>
</dbReference>
<organism evidence="1 2">
    <name type="scientific">Lentibacillus populi</name>
    <dbReference type="NCBI Taxonomy" id="1827502"/>
    <lineage>
        <taxon>Bacteria</taxon>
        <taxon>Bacillati</taxon>
        <taxon>Bacillota</taxon>
        <taxon>Bacilli</taxon>
        <taxon>Bacillales</taxon>
        <taxon>Bacillaceae</taxon>
        <taxon>Lentibacillus</taxon>
    </lineage>
</organism>
<reference evidence="1" key="1">
    <citation type="journal article" date="2014" name="Int. J. Syst. Evol. Microbiol.">
        <title>Complete genome sequence of Corynebacterium casei LMG S-19264T (=DSM 44701T), isolated from a smear-ripened cheese.</title>
        <authorList>
            <consortium name="US DOE Joint Genome Institute (JGI-PGF)"/>
            <person name="Walter F."/>
            <person name="Albersmeier A."/>
            <person name="Kalinowski J."/>
            <person name="Ruckert C."/>
        </authorList>
    </citation>
    <scope>NUCLEOTIDE SEQUENCE</scope>
    <source>
        <strain evidence="1">CGMCC 1.15454</strain>
    </source>
</reference>
<evidence type="ECO:0008006" key="3">
    <source>
        <dbReference type="Google" id="ProtNLM"/>
    </source>
</evidence>
<dbReference type="AlphaFoldDB" id="A0A9W5TZ86"/>
<proteinExistence type="predicted"/>
<reference evidence="1" key="2">
    <citation type="submission" date="2020-09" db="EMBL/GenBank/DDBJ databases">
        <authorList>
            <person name="Sun Q."/>
            <person name="Zhou Y."/>
        </authorList>
    </citation>
    <scope>NUCLEOTIDE SEQUENCE</scope>
    <source>
        <strain evidence="1">CGMCC 1.15454</strain>
    </source>
</reference>
<evidence type="ECO:0000313" key="1">
    <source>
        <dbReference type="EMBL" id="GGB46182.1"/>
    </source>
</evidence>
<comment type="caution">
    <text evidence="1">The sequence shown here is derived from an EMBL/GenBank/DDBJ whole genome shotgun (WGS) entry which is preliminary data.</text>
</comment>
<evidence type="ECO:0000313" key="2">
    <source>
        <dbReference type="Proteomes" id="UP000621492"/>
    </source>
</evidence>
<dbReference type="Proteomes" id="UP000621492">
    <property type="component" value="Unassembled WGS sequence"/>
</dbReference>